<comment type="caution">
    <text evidence="1">The sequence shown here is derived from an EMBL/GenBank/DDBJ whole genome shotgun (WGS) entry which is preliminary data.</text>
</comment>
<proteinExistence type="predicted"/>
<dbReference type="EMBL" id="JBANRG010000013">
    <property type="protein sequence ID" value="KAK7461311.1"/>
    <property type="molecule type" value="Genomic_DNA"/>
</dbReference>
<accession>A0ABR1JHG7</accession>
<evidence type="ECO:0000313" key="1">
    <source>
        <dbReference type="EMBL" id="KAK7461311.1"/>
    </source>
</evidence>
<keyword evidence="2" id="KW-1185">Reference proteome</keyword>
<reference evidence="1 2" key="1">
    <citation type="submission" date="2024-01" db="EMBL/GenBank/DDBJ databases">
        <title>A draft genome for the cacao thread blight pathogen Marasmiellus scandens.</title>
        <authorList>
            <person name="Baruah I.K."/>
            <person name="Leung J."/>
            <person name="Bukari Y."/>
            <person name="Amoako-Attah I."/>
            <person name="Meinhardt L.W."/>
            <person name="Bailey B.A."/>
            <person name="Cohen S.P."/>
        </authorList>
    </citation>
    <scope>NUCLEOTIDE SEQUENCE [LARGE SCALE GENOMIC DNA]</scope>
    <source>
        <strain evidence="1 2">GH-19</strain>
    </source>
</reference>
<evidence type="ECO:0000313" key="2">
    <source>
        <dbReference type="Proteomes" id="UP001498398"/>
    </source>
</evidence>
<sequence>MVSKVSNTIQLPADAVARAKTEAQKEGVFAGLTSALASALIGAKAFGFKRYPTLVCGAITGVISGYLFTEAFHETHLARLQREAQKLAQENDTSSL</sequence>
<organism evidence="1 2">
    <name type="scientific">Marasmiellus scandens</name>
    <dbReference type="NCBI Taxonomy" id="2682957"/>
    <lineage>
        <taxon>Eukaryota</taxon>
        <taxon>Fungi</taxon>
        <taxon>Dikarya</taxon>
        <taxon>Basidiomycota</taxon>
        <taxon>Agaricomycotina</taxon>
        <taxon>Agaricomycetes</taxon>
        <taxon>Agaricomycetidae</taxon>
        <taxon>Agaricales</taxon>
        <taxon>Marasmiineae</taxon>
        <taxon>Omphalotaceae</taxon>
        <taxon>Marasmiellus</taxon>
    </lineage>
</organism>
<protein>
    <submittedName>
        <fullName evidence="1">Uncharacterized protein</fullName>
    </submittedName>
</protein>
<gene>
    <name evidence="1" type="ORF">VKT23_008490</name>
</gene>
<dbReference type="Proteomes" id="UP001498398">
    <property type="component" value="Unassembled WGS sequence"/>
</dbReference>
<name>A0ABR1JHG7_9AGAR</name>